<name>Q6KIP3_MYCM1</name>
<evidence type="ECO:0000313" key="4">
    <source>
        <dbReference type="Proteomes" id="UP000009072"/>
    </source>
</evidence>
<dbReference type="NCBIfam" id="TIGR01484">
    <property type="entry name" value="HAD-SF-IIB"/>
    <property type="match status" value="1"/>
</dbReference>
<dbReference type="KEGG" id="mmo:MMOB0470"/>
<dbReference type="InterPro" id="IPR006379">
    <property type="entry name" value="HAD-SF_hydro_IIB"/>
</dbReference>
<organism evidence="3 4">
    <name type="scientific">Mycoplasma mobile (strain ATCC 43663 / 163K / NCTC 11711)</name>
    <name type="common">Mesomycoplasma mobile</name>
    <dbReference type="NCBI Taxonomy" id="267748"/>
    <lineage>
        <taxon>Bacteria</taxon>
        <taxon>Bacillati</taxon>
        <taxon>Mycoplasmatota</taxon>
        <taxon>Mycoplasmoidales</taxon>
        <taxon>Metamycoplasmataceae</taxon>
        <taxon>Mesomycoplasma</taxon>
    </lineage>
</organism>
<dbReference type="GO" id="GO:0016791">
    <property type="term" value="F:phosphatase activity"/>
    <property type="evidence" value="ECO:0007669"/>
    <property type="project" value="TreeGrafter"/>
</dbReference>
<dbReference type="NCBIfam" id="TIGR00099">
    <property type="entry name" value="Cof-subfamily"/>
    <property type="match status" value="1"/>
</dbReference>
<dbReference type="eggNOG" id="COG0561">
    <property type="taxonomic scope" value="Bacteria"/>
</dbReference>
<accession>Q6KIP3</accession>
<dbReference type="SUPFAM" id="SSF56784">
    <property type="entry name" value="HAD-like"/>
    <property type="match status" value="1"/>
</dbReference>
<dbReference type="EMBL" id="AE017308">
    <property type="protein sequence ID" value="AAT27533.1"/>
    <property type="molecule type" value="Genomic_DNA"/>
</dbReference>
<dbReference type="Gene3D" id="3.30.1240.10">
    <property type="match status" value="1"/>
</dbReference>
<comment type="cofactor">
    <cofactor evidence="1">
        <name>Mg(2+)</name>
        <dbReference type="ChEBI" id="CHEBI:18420"/>
    </cofactor>
</comment>
<dbReference type="InterPro" id="IPR000150">
    <property type="entry name" value="Cof"/>
</dbReference>
<keyword evidence="4" id="KW-1185">Reference proteome</keyword>
<protein>
    <submittedName>
        <fullName evidence="3">COF family HAD hydrolase protein</fullName>
    </submittedName>
</protein>
<sequence length="281" mass="32227">MNTLKNIKAFYFDLDGTLFIDSKLKKIDISSIEAINYLKQKGFKVGIATGRHHIEITKVIEQINPTLPTISVNGTIINDSLRNESENISYFSKSETIKIISFLNSQNLNFVLYGFDFMYYKVADISNDKIKSYYEMKQKNAFDEKVKAYFFFDENIEKTSRANKFLIFSKEVSKSKMQELHKYLIKSEVSASVLQGFSSVIEIFPKQTSKGFTLKKIMQDKNLKKENIIFFGDGLNDIEICKEAGVCVVMNNAENDLKEHATFITKSNLENGVSSFIKDNF</sequence>
<reference evidence="3 4" key="1">
    <citation type="journal article" date="2004" name="Genome Res.">
        <title>The complete genome and proteome of Mycoplasma mobile.</title>
        <authorList>
            <person name="Jaffe J.D."/>
            <person name="Stange-Thomann N."/>
            <person name="Smith C."/>
            <person name="DeCaprio D."/>
            <person name="Fisher S."/>
            <person name="Butler J."/>
            <person name="Calvo S."/>
            <person name="Elkins T."/>
            <person name="FitzGerald M.G."/>
            <person name="Hafez N."/>
            <person name="Kodira C.D."/>
            <person name="Major J."/>
            <person name="Wang S."/>
            <person name="Wilkinson J."/>
            <person name="Nicol R."/>
            <person name="Nusbaum C."/>
            <person name="Birren B."/>
            <person name="Berg H.C."/>
            <person name="Church G.M."/>
        </authorList>
    </citation>
    <scope>NUCLEOTIDE SEQUENCE [LARGE SCALE GENOMIC DNA]</scope>
    <source>
        <strain evidence="4">ATCC 43663 / 163K / NCTC 11711</strain>
    </source>
</reference>
<evidence type="ECO:0000313" key="3">
    <source>
        <dbReference type="EMBL" id="AAT27533.1"/>
    </source>
</evidence>
<dbReference type="SFLD" id="SFLDS00003">
    <property type="entry name" value="Haloacid_Dehalogenase"/>
    <property type="match status" value="1"/>
</dbReference>
<keyword evidence="3" id="KW-0378">Hydrolase</keyword>
<comment type="similarity">
    <text evidence="2">Belongs to the HAD-like hydrolase superfamily. Cof family.</text>
</comment>
<evidence type="ECO:0000256" key="2">
    <source>
        <dbReference type="ARBA" id="ARBA00034778"/>
    </source>
</evidence>
<dbReference type="PANTHER" id="PTHR10000:SF8">
    <property type="entry name" value="HAD SUPERFAMILY HYDROLASE-LIKE, TYPE 3"/>
    <property type="match status" value="1"/>
</dbReference>
<gene>
    <name evidence="3" type="ordered locus">MMOB0470</name>
</gene>
<dbReference type="OrthoDB" id="388395at2"/>
<dbReference type="InterPro" id="IPR036412">
    <property type="entry name" value="HAD-like_sf"/>
</dbReference>
<evidence type="ECO:0000256" key="1">
    <source>
        <dbReference type="ARBA" id="ARBA00001946"/>
    </source>
</evidence>
<dbReference type="HOGENOM" id="CLU_044146_0_1_14"/>
<dbReference type="Gene3D" id="3.40.50.1000">
    <property type="entry name" value="HAD superfamily/HAD-like"/>
    <property type="match status" value="1"/>
</dbReference>
<dbReference type="Proteomes" id="UP000009072">
    <property type="component" value="Chromosome"/>
</dbReference>
<dbReference type="GO" id="GO:0000287">
    <property type="term" value="F:magnesium ion binding"/>
    <property type="evidence" value="ECO:0007669"/>
    <property type="project" value="TreeGrafter"/>
</dbReference>
<dbReference type="Pfam" id="PF08282">
    <property type="entry name" value="Hydrolase_3"/>
    <property type="match status" value="1"/>
</dbReference>
<dbReference type="GO" id="GO:0005829">
    <property type="term" value="C:cytosol"/>
    <property type="evidence" value="ECO:0007669"/>
    <property type="project" value="TreeGrafter"/>
</dbReference>
<proteinExistence type="inferred from homology"/>
<dbReference type="PANTHER" id="PTHR10000">
    <property type="entry name" value="PHOSPHOSERINE PHOSPHATASE"/>
    <property type="match status" value="1"/>
</dbReference>
<dbReference type="AlphaFoldDB" id="Q6KIP3"/>
<dbReference type="InterPro" id="IPR023214">
    <property type="entry name" value="HAD_sf"/>
</dbReference>
<dbReference type="STRING" id="267748.MMOB0470"/>
<dbReference type="RefSeq" id="WP_011264567.1">
    <property type="nucleotide sequence ID" value="NC_006908.1"/>
</dbReference>
<dbReference type="SFLD" id="SFLDG01140">
    <property type="entry name" value="C2.B:_Phosphomannomutase_and_P"/>
    <property type="match status" value="1"/>
</dbReference>